<dbReference type="CDD" id="cd07821">
    <property type="entry name" value="PYR_PYL_RCAR_like"/>
    <property type="match status" value="1"/>
</dbReference>
<keyword evidence="9" id="KW-1185">Reference proteome</keyword>
<dbReference type="PANTHER" id="PTHR31213">
    <property type="entry name" value="OS08G0374000 PROTEIN-RELATED"/>
    <property type="match status" value="1"/>
</dbReference>
<gene>
    <name evidence="10" type="primary">LOC130461619</name>
</gene>
<reference evidence="10" key="2">
    <citation type="submission" date="2025-08" db="UniProtKB">
        <authorList>
            <consortium name="RefSeq"/>
        </authorList>
    </citation>
    <scope>IDENTIFICATION</scope>
    <source>
        <tissue evidence="10">Leaf</tissue>
    </source>
</reference>
<dbReference type="Proteomes" id="UP000813463">
    <property type="component" value="Chromosome 5"/>
</dbReference>
<evidence type="ECO:0000256" key="1">
    <source>
        <dbReference type="ARBA" id="ARBA00004123"/>
    </source>
</evidence>
<comment type="subcellular location">
    <subcellularLocation>
        <location evidence="2">Cytoplasm</location>
    </subcellularLocation>
    <subcellularLocation>
        <location evidence="1">Nucleus</location>
    </subcellularLocation>
</comment>
<dbReference type="InterPro" id="IPR019587">
    <property type="entry name" value="Polyketide_cyclase/dehydratase"/>
</dbReference>
<evidence type="ECO:0000313" key="10">
    <source>
        <dbReference type="RefSeq" id="XP_056685753.1"/>
    </source>
</evidence>
<sequence>MKQPRRKENKSDGSLKQQSNDIKVKTLQMKLQGLSIYEALGSICEGFFASEIFASASASVHVIVFFVSKVYKYRRQQMQPVTANVLLPPIKCSFSIEQVINAPIEVVWSIVRQFDNPKAYRMFIGECSSTSTSNAVGSFRHIAFVTDFPSTVSIERLDDLNEEKHVMVYSVVGGDHTCRLPNYQGMISVKEKCSGGQRRTIVTEKYTVYVPEDSNAEETRYLVDTLVGFNLKSLARIAECI</sequence>
<dbReference type="PANTHER" id="PTHR31213:SF138">
    <property type="entry name" value="ABSCISIC ACID RECEPTOR PYL6"/>
    <property type="match status" value="1"/>
</dbReference>
<dbReference type="InterPro" id="IPR050279">
    <property type="entry name" value="Plant_def-hormone_signal"/>
</dbReference>
<dbReference type="SUPFAM" id="SSF55961">
    <property type="entry name" value="Bet v1-like"/>
    <property type="match status" value="1"/>
</dbReference>
<accession>A0ABM3QQZ0</accession>
<dbReference type="Pfam" id="PF10604">
    <property type="entry name" value="Polyketide_cyc2"/>
    <property type="match status" value="1"/>
</dbReference>
<evidence type="ECO:0000256" key="4">
    <source>
        <dbReference type="ARBA" id="ARBA00022490"/>
    </source>
</evidence>
<name>A0ABM3QQZ0_SPIOL</name>
<comment type="similarity">
    <text evidence="3">Belongs to the PYR/PYL/RCAR abscisic acid intracellular receptor family.</text>
</comment>
<evidence type="ECO:0000256" key="8">
    <source>
        <dbReference type="ARBA" id="ARBA00023272"/>
    </source>
</evidence>
<keyword evidence="5" id="KW-0938">Abscisic acid signaling pathway</keyword>
<keyword evidence="8" id="KW-0650">Protein phosphatase inhibitor</keyword>
<organism evidence="9 10">
    <name type="scientific">Spinacia oleracea</name>
    <name type="common">Spinach</name>
    <dbReference type="NCBI Taxonomy" id="3562"/>
    <lineage>
        <taxon>Eukaryota</taxon>
        <taxon>Viridiplantae</taxon>
        <taxon>Streptophyta</taxon>
        <taxon>Embryophyta</taxon>
        <taxon>Tracheophyta</taxon>
        <taxon>Spermatophyta</taxon>
        <taxon>Magnoliopsida</taxon>
        <taxon>eudicotyledons</taxon>
        <taxon>Gunneridae</taxon>
        <taxon>Pentapetalae</taxon>
        <taxon>Caryophyllales</taxon>
        <taxon>Chenopodiaceae</taxon>
        <taxon>Chenopodioideae</taxon>
        <taxon>Anserineae</taxon>
        <taxon>Spinacia</taxon>
    </lineage>
</organism>
<dbReference type="InterPro" id="IPR023393">
    <property type="entry name" value="START-like_dom_sf"/>
</dbReference>
<dbReference type="GeneID" id="130461619"/>
<reference evidence="9" key="1">
    <citation type="journal article" date="2021" name="Nat. Commun.">
        <title>Genomic analyses provide insights into spinach domestication and the genetic basis of agronomic traits.</title>
        <authorList>
            <person name="Cai X."/>
            <person name="Sun X."/>
            <person name="Xu C."/>
            <person name="Sun H."/>
            <person name="Wang X."/>
            <person name="Ge C."/>
            <person name="Zhang Z."/>
            <person name="Wang Q."/>
            <person name="Fei Z."/>
            <person name="Jiao C."/>
            <person name="Wang Q."/>
        </authorList>
    </citation>
    <scope>NUCLEOTIDE SEQUENCE [LARGE SCALE GENOMIC DNA]</scope>
    <source>
        <strain evidence="9">cv. Varoflay</strain>
    </source>
</reference>
<dbReference type="Gene3D" id="3.30.530.20">
    <property type="match status" value="1"/>
</dbReference>
<evidence type="ECO:0000256" key="3">
    <source>
        <dbReference type="ARBA" id="ARBA00008594"/>
    </source>
</evidence>
<evidence type="ECO:0000256" key="5">
    <source>
        <dbReference type="ARBA" id="ARBA00022682"/>
    </source>
</evidence>
<keyword evidence="4" id="KW-0963">Cytoplasm</keyword>
<protein>
    <submittedName>
        <fullName evidence="10">Abscisic acid receptor PYL12-like</fullName>
    </submittedName>
</protein>
<evidence type="ECO:0000256" key="6">
    <source>
        <dbReference type="ARBA" id="ARBA00023170"/>
    </source>
</evidence>
<proteinExistence type="inferred from homology"/>
<evidence type="ECO:0000313" key="9">
    <source>
        <dbReference type="Proteomes" id="UP000813463"/>
    </source>
</evidence>
<dbReference type="RefSeq" id="XP_056685753.1">
    <property type="nucleotide sequence ID" value="XM_056829775.1"/>
</dbReference>
<keyword evidence="7" id="KW-0539">Nucleus</keyword>
<evidence type="ECO:0000256" key="7">
    <source>
        <dbReference type="ARBA" id="ARBA00023242"/>
    </source>
</evidence>
<keyword evidence="6" id="KW-0675">Receptor</keyword>
<evidence type="ECO:0000256" key="2">
    <source>
        <dbReference type="ARBA" id="ARBA00004496"/>
    </source>
</evidence>